<gene>
    <name evidence="1" type="ORF">RT717_19885</name>
</gene>
<dbReference type="PIRSF" id="PIRSF020079">
    <property type="entry name" value="UCP020079"/>
    <property type="match status" value="1"/>
</dbReference>
<dbReference type="NCBIfam" id="NF046079">
    <property type="entry name" value="HAD_phos_BT0820"/>
    <property type="match status" value="1"/>
</dbReference>
<dbReference type="InterPro" id="IPR023214">
    <property type="entry name" value="HAD_sf"/>
</dbReference>
<proteinExistence type="predicted"/>
<organism evidence="1 2">
    <name type="scientific">Imperialibacter roseus</name>
    <dbReference type="NCBI Taxonomy" id="1324217"/>
    <lineage>
        <taxon>Bacteria</taxon>
        <taxon>Pseudomonadati</taxon>
        <taxon>Bacteroidota</taxon>
        <taxon>Cytophagia</taxon>
        <taxon>Cytophagales</taxon>
        <taxon>Flammeovirgaceae</taxon>
        <taxon>Imperialibacter</taxon>
    </lineage>
</organism>
<accession>A0ABZ0IK01</accession>
<keyword evidence="2" id="KW-1185">Reference proteome</keyword>
<dbReference type="RefSeq" id="WP_317488103.1">
    <property type="nucleotide sequence ID" value="NZ_CP136051.1"/>
</dbReference>
<sequence>MRQTLTIAVDFDGTIVEHAYPKIGKPILFAVETLKALQKRNHRLVLWTIREGRYLEEAIAYCEKQGLTFYAINETFPGEGFEEGQSRKVNVDLFIDDRNVGGLPPWGEIWKMIEGDEMEMAKEASKKGFLQRIFGG</sequence>
<reference evidence="1 2" key="1">
    <citation type="journal article" date="2023" name="Microbiol. Resour. Announc.">
        <title>Complete Genome Sequence of Imperialibacter roseus strain P4T.</title>
        <authorList>
            <person name="Tizabi D.R."/>
            <person name="Bachvaroff T."/>
            <person name="Hill R.T."/>
        </authorList>
    </citation>
    <scope>NUCLEOTIDE SEQUENCE [LARGE SCALE GENOMIC DNA]</scope>
    <source>
        <strain evidence="1 2">P4T</strain>
    </source>
</reference>
<dbReference type="GO" id="GO:0016787">
    <property type="term" value="F:hydrolase activity"/>
    <property type="evidence" value="ECO:0007669"/>
    <property type="project" value="UniProtKB-KW"/>
</dbReference>
<dbReference type="Proteomes" id="UP001302349">
    <property type="component" value="Chromosome"/>
</dbReference>
<dbReference type="EMBL" id="CP136051">
    <property type="protein sequence ID" value="WOK05344.1"/>
    <property type="molecule type" value="Genomic_DNA"/>
</dbReference>
<keyword evidence="1" id="KW-0378">Hydrolase</keyword>
<dbReference type="Gene3D" id="3.40.50.1000">
    <property type="entry name" value="HAD superfamily/HAD-like"/>
    <property type="match status" value="1"/>
</dbReference>
<name>A0ABZ0IK01_9BACT</name>
<dbReference type="InterPro" id="IPR016769">
    <property type="entry name" value="Phage_SP01_Orf1"/>
</dbReference>
<protein>
    <submittedName>
        <fullName evidence="1">Hydrolase</fullName>
    </submittedName>
</protein>
<evidence type="ECO:0000313" key="2">
    <source>
        <dbReference type="Proteomes" id="UP001302349"/>
    </source>
</evidence>
<evidence type="ECO:0000313" key="1">
    <source>
        <dbReference type="EMBL" id="WOK05344.1"/>
    </source>
</evidence>
<dbReference type="InterPro" id="IPR036412">
    <property type="entry name" value="HAD-like_sf"/>
</dbReference>
<dbReference type="SUPFAM" id="SSF56784">
    <property type="entry name" value="HAD-like"/>
    <property type="match status" value="1"/>
</dbReference>